<keyword evidence="3" id="KW-1003">Cell membrane</keyword>
<comment type="subcellular location">
    <subcellularLocation>
        <location evidence="1">Cell membrane</location>
        <topology evidence="1">Multi-pass membrane protein</topology>
    </subcellularLocation>
</comment>
<proteinExistence type="inferred from homology"/>
<keyword evidence="4 7" id="KW-0812">Transmembrane</keyword>
<evidence type="ECO:0000256" key="7">
    <source>
        <dbReference type="SAM" id="Phobius"/>
    </source>
</evidence>
<feature type="transmembrane region" description="Helical" evidence="7">
    <location>
        <begin position="315"/>
        <end position="338"/>
    </location>
</feature>
<comment type="similarity">
    <text evidence="2">Belongs to the UPF0718 family.</text>
</comment>
<dbReference type="PANTHER" id="PTHR43299:SF1">
    <property type="entry name" value="UPF0718 PROTEIN YRAQ"/>
    <property type="match status" value="1"/>
</dbReference>
<dbReference type="RefSeq" id="WP_155478110.1">
    <property type="nucleotide sequence ID" value="NZ_WNKU01000061.1"/>
</dbReference>
<dbReference type="InterPro" id="IPR005524">
    <property type="entry name" value="DUF318"/>
</dbReference>
<dbReference type="PANTHER" id="PTHR43299">
    <property type="entry name" value="UPF0718 PROTEIN YRAQ"/>
    <property type="match status" value="1"/>
</dbReference>
<dbReference type="Pfam" id="PF03773">
    <property type="entry name" value="ArsP_1"/>
    <property type="match status" value="1"/>
</dbReference>
<evidence type="ECO:0000256" key="1">
    <source>
        <dbReference type="ARBA" id="ARBA00004651"/>
    </source>
</evidence>
<organism evidence="8 9">
    <name type="scientific">Heliobacterium mobile</name>
    <name type="common">Heliobacillus mobilis</name>
    <dbReference type="NCBI Taxonomy" id="28064"/>
    <lineage>
        <taxon>Bacteria</taxon>
        <taxon>Bacillati</taxon>
        <taxon>Bacillota</taxon>
        <taxon>Clostridia</taxon>
        <taxon>Eubacteriales</taxon>
        <taxon>Heliobacteriaceae</taxon>
        <taxon>Heliobacterium</taxon>
    </lineage>
</organism>
<dbReference type="Proteomes" id="UP000430670">
    <property type="component" value="Unassembled WGS sequence"/>
</dbReference>
<feature type="transmembrane region" description="Helical" evidence="7">
    <location>
        <begin position="284"/>
        <end position="303"/>
    </location>
</feature>
<sequence>MTQKQQQSLGPDNIHSVLSPGTSSRTLIFPITFLMIAVIGLFYVKWNPYYAKAFTAATTHSIGASIISGKVAVAPAPSWESAIGYATDYFKSVWKAVLLGLLLGSLVQVLIPISWVHKSLGQKSFKSTVLATATALPGMMCSCCAAPVTVGLRNQYASVGSALAFFVANPVLNPATIIFMGFVLSWKFALFRLIGGIILVLAVGTIANRLHTESPDNGSLHAVDYKAEEQTSPPELKSLFIRWMNALWKLIIDTIPAYLIVVLLLGSFRAWLFPAIDPETSNGILTLIGLAVAGTLFVIPTAAEIPIVQTMMDFGLGTGPAVTLMMTLPAVSLPSLLIVKRAFPTKVLEFTIAAVAFIGVVSGLVAMMIL</sequence>
<dbReference type="EMBL" id="WNKU01000061">
    <property type="protein sequence ID" value="MTV51029.1"/>
    <property type="molecule type" value="Genomic_DNA"/>
</dbReference>
<evidence type="ECO:0000256" key="6">
    <source>
        <dbReference type="ARBA" id="ARBA00023136"/>
    </source>
</evidence>
<protein>
    <submittedName>
        <fullName evidence="8">Permease</fullName>
    </submittedName>
</protein>
<feature type="transmembrane region" description="Helical" evidence="7">
    <location>
        <begin position="128"/>
        <end position="150"/>
    </location>
</feature>
<evidence type="ECO:0000256" key="3">
    <source>
        <dbReference type="ARBA" id="ARBA00022475"/>
    </source>
</evidence>
<feature type="transmembrane region" description="Helical" evidence="7">
    <location>
        <begin position="53"/>
        <end position="73"/>
    </location>
</feature>
<evidence type="ECO:0000256" key="5">
    <source>
        <dbReference type="ARBA" id="ARBA00022989"/>
    </source>
</evidence>
<keyword evidence="5 7" id="KW-1133">Transmembrane helix</keyword>
<name>A0A6I3SQ50_HELMO</name>
<feature type="transmembrane region" description="Helical" evidence="7">
    <location>
        <begin position="246"/>
        <end position="272"/>
    </location>
</feature>
<evidence type="ECO:0000313" key="9">
    <source>
        <dbReference type="Proteomes" id="UP000430670"/>
    </source>
</evidence>
<accession>A0A6I3SQ50</accession>
<evidence type="ECO:0000256" key="4">
    <source>
        <dbReference type="ARBA" id="ARBA00022692"/>
    </source>
</evidence>
<gene>
    <name evidence="8" type="ORF">GJ688_19190</name>
</gene>
<feature type="transmembrane region" description="Helical" evidence="7">
    <location>
        <begin position="162"/>
        <end position="183"/>
    </location>
</feature>
<keyword evidence="6 7" id="KW-0472">Membrane</keyword>
<feature type="transmembrane region" description="Helical" evidence="7">
    <location>
        <begin position="350"/>
        <end position="369"/>
    </location>
</feature>
<dbReference type="AlphaFoldDB" id="A0A6I3SQ50"/>
<dbReference type="OrthoDB" id="8771795at2"/>
<feature type="transmembrane region" description="Helical" evidence="7">
    <location>
        <begin position="190"/>
        <end position="210"/>
    </location>
</feature>
<evidence type="ECO:0000256" key="2">
    <source>
        <dbReference type="ARBA" id="ARBA00006386"/>
    </source>
</evidence>
<feature type="transmembrane region" description="Helical" evidence="7">
    <location>
        <begin position="27"/>
        <end position="46"/>
    </location>
</feature>
<comment type="caution">
    <text evidence="8">The sequence shown here is derived from an EMBL/GenBank/DDBJ whole genome shotgun (WGS) entry which is preliminary data.</text>
</comment>
<evidence type="ECO:0000313" key="8">
    <source>
        <dbReference type="EMBL" id="MTV51029.1"/>
    </source>
</evidence>
<keyword evidence="9" id="KW-1185">Reference proteome</keyword>
<reference evidence="8 9" key="1">
    <citation type="submission" date="2019-11" db="EMBL/GenBank/DDBJ databases">
        <title>Whole-genome sequence of a the green, strictly anaerobic photosynthetic bacterium Heliobacillus mobilis DSM 6151.</title>
        <authorList>
            <person name="Kyndt J.A."/>
            <person name="Meyer T.E."/>
        </authorList>
    </citation>
    <scope>NUCLEOTIDE SEQUENCE [LARGE SCALE GENOMIC DNA]</scope>
    <source>
        <strain evidence="8 9">DSM 6151</strain>
    </source>
</reference>
<feature type="transmembrane region" description="Helical" evidence="7">
    <location>
        <begin position="93"/>
        <end position="116"/>
    </location>
</feature>
<dbReference type="GO" id="GO:0005886">
    <property type="term" value="C:plasma membrane"/>
    <property type="evidence" value="ECO:0007669"/>
    <property type="project" value="UniProtKB-SubCell"/>
</dbReference>